<reference evidence="5" key="1">
    <citation type="journal article" date="2021" name="mSystems">
        <title>Bacteria and Archaea Synergistically Convert Glycine Betaine to Biogenic Methane in the Formosa Cold Seep of the South China Sea.</title>
        <authorList>
            <person name="Li L."/>
            <person name="Zhang W."/>
            <person name="Zhang S."/>
            <person name="Song L."/>
            <person name="Sun Q."/>
            <person name="Zhang H."/>
            <person name="Xiang H."/>
            <person name="Dong X."/>
        </authorList>
    </citation>
    <scope>NUCLEOTIDE SEQUENCE</scope>
    <source>
        <strain evidence="5">ZWT</strain>
    </source>
</reference>
<dbReference type="PANTHER" id="PTHR47504">
    <property type="entry name" value="RIGHT ORIGIN-BINDING PROTEIN"/>
    <property type="match status" value="1"/>
</dbReference>
<keyword evidence="3" id="KW-0804">Transcription</keyword>
<dbReference type="PROSITE" id="PS00041">
    <property type="entry name" value="HTH_ARAC_FAMILY_1"/>
    <property type="match status" value="1"/>
</dbReference>
<keyword evidence="6" id="KW-1185">Reference proteome</keyword>
<keyword evidence="2" id="KW-0238">DNA-binding</keyword>
<feature type="domain" description="HTH araC/xylS-type" evidence="4">
    <location>
        <begin position="8"/>
        <end position="106"/>
    </location>
</feature>
<dbReference type="InterPro" id="IPR050959">
    <property type="entry name" value="MarA-like"/>
</dbReference>
<dbReference type="PRINTS" id="PR00032">
    <property type="entry name" value="HTHARAC"/>
</dbReference>
<organism evidence="5 6">
    <name type="scientific">Oceanirhabdus seepicola</name>
    <dbReference type="NCBI Taxonomy" id="2828781"/>
    <lineage>
        <taxon>Bacteria</taxon>
        <taxon>Bacillati</taxon>
        <taxon>Bacillota</taxon>
        <taxon>Clostridia</taxon>
        <taxon>Eubacteriales</taxon>
        <taxon>Clostridiaceae</taxon>
        <taxon>Oceanirhabdus</taxon>
    </lineage>
</organism>
<dbReference type="RefSeq" id="WP_250857296.1">
    <property type="nucleotide sequence ID" value="NZ_JAGSOJ010000001.1"/>
</dbReference>
<dbReference type="Pfam" id="PF14526">
    <property type="entry name" value="Cass2"/>
    <property type="match status" value="1"/>
</dbReference>
<dbReference type="GO" id="GO:0003700">
    <property type="term" value="F:DNA-binding transcription factor activity"/>
    <property type="evidence" value="ECO:0007669"/>
    <property type="project" value="InterPro"/>
</dbReference>
<dbReference type="Gene3D" id="1.10.10.60">
    <property type="entry name" value="Homeodomain-like"/>
    <property type="match status" value="2"/>
</dbReference>
<dbReference type="InterPro" id="IPR020449">
    <property type="entry name" value="Tscrpt_reg_AraC-type_HTH"/>
</dbReference>
<evidence type="ECO:0000256" key="2">
    <source>
        <dbReference type="ARBA" id="ARBA00023125"/>
    </source>
</evidence>
<dbReference type="PANTHER" id="PTHR47504:SF5">
    <property type="entry name" value="RIGHT ORIGIN-BINDING PROTEIN"/>
    <property type="match status" value="1"/>
</dbReference>
<reference evidence="5" key="2">
    <citation type="submission" date="2021-04" db="EMBL/GenBank/DDBJ databases">
        <authorList>
            <person name="Dong X."/>
        </authorList>
    </citation>
    <scope>NUCLEOTIDE SEQUENCE</scope>
    <source>
        <strain evidence="5">ZWT</strain>
    </source>
</reference>
<evidence type="ECO:0000259" key="4">
    <source>
        <dbReference type="PROSITE" id="PS01124"/>
    </source>
</evidence>
<dbReference type="Pfam" id="PF12833">
    <property type="entry name" value="HTH_18"/>
    <property type="match status" value="1"/>
</dbReference>
<sequence>MKWLERFSSCIEYIEENLKGDIEIDELAKKSYLSKEYFCRIFQYVTDIPFNEYVRKRRMTLAAKELINSNTKIIDLALAYGYSSPEAFSRAFKQIHGISPKEARSKKSVLKAYLPLSFQIQIKGDIEMNYKIVKREKLQVVGVCKEFTTRDGRNFKEIPEFWRKFNCNELSEINCEQLDEYNSKEEIYGICLPKEDGNDDTFNYMIAVPYNGKEIKEGLEVKVLPEATWAVFKSIGPVNKTLQKNIKRVFTEWLPATKYEIAGIADVEVYPYGEINNEDYECELWVAVKE</sequence>
<dbReference type="InterPro" id="IPR018060">
    <property type="entry name" value="HTH_AraC"/>
</dbReference>
<dbReference type="SUPFAM" id="SSF55136">
    <property type="entry name" value="Probable bacterial effector-binding domain"/>
    <property type="match status" value="1"/>
</dbReference>
<comment type="caution">
    <text evidence="5">The sequence shown here is derived from an EMBL/GenBank/DDBJ whole genome shotgun (WGS) entry which is preliminary data.</text>
</comment>
<keyword evidence="1" id="KW-0805">Transcription regulation</keyword>
<dbReference type="Gene3D" id="3.20.80.10">
    <property type="entry name" value="Regulatory factor, effector binding domain"/>
    <property type="match status" value="1"/>
</dbReference>
<evidence type="ECO:0000256" key="3">
    <source>
        <dbReference type="ARBA" id="ARBA00023163"/>
    </source>
</evidence>
<dbReference type="Proteomes" id="UP001056429">
    <property type="component" value="Unassembled WGS sequence"/>
</dbReference>
<name>A0A9J6NVY7_9CLOT</name>
<dbReference type="AlphaFoldDB" id="A0A9J6NVY7"/>
<gene>
    <name evidence="5" type="ORF">KDK92_01660</name>
</gene>
<dbReference type="InterPro" id="IPR011256">
    <property type="entry name" value="Reg_factor_effector_dom_sf"/>
</dbReference>
<dbReference type="InterPro" id="IPR010499">
    <property type="entry name" value="AraC_E-bd"/>
</dbReference>
<evidence type="ECO:0000256" key="1">
    <source>
        <dbReference type="ARBA" id="ARBA00023015"/>
    </source>
</evidence>
<dbReference type="InterPro" id="IPR018062">
    <property type="entry name" value="HTH_AraC-typ_CS"/>
</dbReference>
<dbReference type="SMART" id="SM00342">
    <property type="entry name" value="HTH_ARAC"/>
    <property type="match status" value="1"/>
</dbReference>
<dbReference type="GO" id="GO:0043565">
    <property type="term" value="F:sequence-specific DNA binding"/>
    <property type="evidence" value="ECO:0007669"/>
    <property type="project" value="InterPro"/>
</dbReference>
<dbReference type="InterPro" id="IPR009057">
    <property type="entry name" value="Homeodomain-like_sf"/>
</dbReference>
<evidence type="ECO:0000313" key="6">
    <source>
        <dbReference type="Proteomes" id="UP001056429"/>
    </source>
</evidence>
<proteinExistence type="predicted"/>
<dbReference type="PROSITE" id="PS01124">
    <property type="entry name" value="HTH_ARAC_FAMILY_2"/>
    <property type="match status" value="1"/>
</dbReference>
<protein>
    <submittedName>
        <fullName evidence="5">AraC family transcriptional regulator</fullName>
    </submittedName>
</protein>
<evidence type="ECO:0000313" key="5">
    <source>
        <dbReference type="EMBL" id="MCM1988427.1"/>
    </source>
</evidence>
<dbReference type="InterPro" id="IPR029441">
    <property type="entry name" value="Cass2"/>
</dbReference>
<dbReference type="SMART" id="SM00871">
    <property type="entry name" value="AraC_E_bind"/>
    <property type="match status" value="1"/>
</dbReference>
<accession>A0A9J6NVY7</accession>
<dbReference type="SUPFAM" id="SSF46689">
    <property type="entry name" value="Homeodomain-like"/>
    <property type="match status" value="2"/>
</dbReference>
<dbReference type="EMBL" id="JAGSOJ010000001">
    <property type="protein sequence ID" value="MCM1988427.1"/>
    <property type="molecule type" value="Genomic_DNA"/>
</dbReference>